<proteinExistence type="predicted"/>
<dbReference type="NCBIfam" id="TIGR01683">
    <property type="entry name" value="thiS"/>
    <property type="match status" value="1"/>
</dbReference>
<evidence type="ECO:0000313" key="2">
    <source>
        <dbReference type="Proteomes" id="UP000886818"/>
    </source>
</evidence>
<dbReference type="PANTHER" id="PTHR34472">
    <property type="entry name" value="SULFUR CARRIER PROTEIN THIS"/>
    <property type="match status" value="1"/>
</dbReference>
<dbReference type="InterPro" id="IPR010035">
    <property type="entry name" value="Thi_S"/>
</dbReference>
<name>A0ABX8RER5_9CLOT</name>
<reference evidence="1" key="1">
    <citation type="submission" date="2021-07" db="EMBL/GenBank/DDBJ databases">
        <title>Complete genome sequence of Crassaminicella sp. 143-21, isolated from a deep-sea hydrothermal vent.</title>
        <authorList>
            <person name="Li X."/>
        </authorList>
    </citation>
    <scope>NUCLEOTIDE SEQUENCE</scope>
    <source>
        <strain evidence="1">143-21</strain>
    </source>
</reference>
<dbReference type="CDD" id="cd00565">
    <property type="entry name" value="Ubl_ThiS"/>
    <property type="match status" value="1"/>
</dbReference>
<protein>
    <submittedName>
        <fullName evidence="1">Sulfur carrier protein ThiS</fullName>
    </submittedName>
</protein>
<evidence type="ECO:0000313" key="1">
    <source>
        <dbReference type="EMBL" id="QXM06894.1"/>
    </source>
</evidence>
<dbReference type="RefSeq" id="WP_218283587.1">
    <property type="nucleotide sequence ID" value="NZ_CP078093.1"/>
</dbReference>
<keyword evidence="2" id="KW-1185">Reference proteome</keyword>
<gene>
    <name evidence="1" type="primary">thiS</name>
    <name evidence="1" type="ORF">KVH43_04015</name>
</gene>
<accession>A0ABX8RER5</accession>
<dbReference type="Proteomes" id="UP000886818">
    <property type="component" value="Chromosome"/>
</dbReference>
<dbReference type="EMBL" id="CP078093">
    <property type="protein sequence ID" value="QXM06894.1"/>
    <property type="molecule type" value="Genomic_DNA"/>
</dbReference>
<dbReference type="PANTHER" id="PTHR34472:SF1">
    <property type="entry name" value="SULFUR CARRIER PROTEIN THIS"/>
    <property type="match status" value="1"/>
</dbReference>
<dbReference type="InterPro" id="IPR003749">
    <property type="entry name" value="ThiS/MoaD-like"/>
</dbReference>
<organism evidence="1 2">
    <name type="scientific">Crassaminicella indica</name>
    <dbReference type="NCBI Taxonomy" id="2855394"/>
    <lineage>
        <taxon>Bacteria</taxon>
        <taxon>Bacillati</taxon>
        <taxon>Bacillota</taxon>
        <taxon>Clostridia</taxon>
        <taxon>Eubacteriales</taxon>
        <taxon>Clostridiaceae</taxon>
        <taxon>Crassaminicella</taxon>
    </lineage>
</organism>
<sequence>MIINGKEMDFDSEITICEMLKKLDLNEEKVVVEVNLTIIPKEKYNEHVLNKADKVEIVSFVGGG</sequence>
<dbReference type="Pfam" id="PF02597">
    <property type="entry name" value="ThiS"/>
    <property type="match status" value="1"/>
</dbReference>